<dbReference type="InterPro" id="IPR038354">
    <property type="entry name" value="VKOR_sf"/>
</dbReference>
<organism evidence="3">
    <name type="scientific">hydrocarbon metagenome</name>
    <dbReference type="NCBI Taxonomy" id="938273"/>
    <lineage>
        <taxon>unclassified sequences</taxon>
        <taxon>metagenomes</taxon>
        <taxon>ecological metagenomes</taxon>
    </lineage>
</organism>
<proteinExistence type="predicted"/>
<keyword evidence="2" id="KW-1133">Transmembrane helix</keyword>
<sequence>MIYICIKTSNKNYALILASAGAVASILLVSIQAFILEQFCAFCVISAGIMITLWLSLRYQQQRTSLARFISLAPILAALVFFLLLMPYVNGSEQPETTVDTFHADGVSQRMDQKETEMIQDSDQTATTGEAEEAIAPDTAAGLQGTEDLSEGQIDDIKGGGETNDPNTDSAAESNSANITQAVDSDSGTLTTFYRADGRPVTVDLDKDYILFFASHCEVCKLALDKVELMPEQERPIIIDIWIPGDANLDDEKQVVQEKFADYSMDPLTVIYDLDQVNPVSKVPRFVNSKI</sequence>
<feature type="transmembrane region" description="Helical" evidence="2">
    <location>
        <begin position="39"/>
        <end position="57"/>
    </location>
</feature>
<dbReference type="Gene3D" id="1.20.1440.130">
    <property type="entry name" value="VKOR domain"/>
    <property type="match status" value="1"/>
</dbReference>
<gene>
    <name evidence="3" type="ORF">ASZ90_018961</name>
</gene>
<dbReference type="EMBL" id="LNQE01001875">
    <property type="protein sequence ID" value="KUG03635.1"/>
    <property type="molecule type" value="Genomic_DNA"/>
</dbReference>
<feature type="region of interest" description="Disordered" evidence="1">
    <location>
        <begin position="137"/>
        <end position="183"/>
    </location>
</feature>
<dbReference type="AlphaFoldDB" id="A0A0W8E5J8"/>
<keyword evidence="2" id="KW-0812">Transmembrane</keyword>
<evidence type="ECO:0000313" key="3">
    <source>
        <dbReference type="EMBL" id="KUG03635.1"/>
    </source>
</evidence>
<feature type="compositionally biased region" description="Polar residues" evidence="1">
    <location>
        <begin position="164"/>
        <end position="183"/>
    </location>
</feature>
<comment type="caution">
    <text evidence="3">The sequence shown here is derived from an EMBL/GenBank/DDBJ whole genome shotgun (WGS) entry which is preliminary data.</text>
</comment>
<name>A0A0W8E5J8_9ZZZZ</name>
<reference evidence="3" key="1">
    <citation type="journal article" date="2015" name="Proc. Natl. Acad. Sci. U.S.A.">
        <title>Networks of energetic and metabolic interactions define dynamics in microbial communities.</title>
        <authorList>
            <person name="Embree M."/>
            <person name="Liu J.K."/>
            <person name="Al-Bassam M.M."/>
            <person name="Zengler K."/>
        </authorList>
    </citation>
    <scope>NUCLEOTIDE SEQUENCE</scope>
</reference>
<feature type="transmembrane region" description="Helical" evidence="2">
    <location>
        <begin position="12"/>
        <end position="33"/>
    </location>
</feature>
<evidence type="ECO:0000256" key="2">
    <source>
        <dbReference type="SAM" id="Phobius"/>
    </source>
</evidence>
<keyword evidence="2" id="KW-0472">Membrane</keyword>
<feature type="transmembrane region" description="Helical" evidence="2">
    <location>
        <begin position="69"/>
        <end position="89"/>
    </location>
</feature>
<protein>
    <submittedName>
        <fullName evidence="3">Uncharacterized protein</fullName>
    </submittedName>
</protein>
<accession>A0A0W8E5J8</accession>
<feature type="region of interest" description="Disordered" evidence="1">
    <location>
        <begin position="111"/>
        <end position="130"/>
    </location>
</feature>
<evidence type="ECO:0000256" key="1">
    <source>
        <dbReference type="SAM" id="MobiDB-lite"/>
    </source>
</evidence>